<evidence type="ECO:0008006" key="3">
    <source>
        <dbReference type="Google" id="ProtNLM"/>
    </source>
</evidence>
<gene>
    <name evidence="1" type="ORF">AB3X52_12300</name>
</gene>
<dbReference type="EMBL" id="JBFPJR010000020">
    <property type="protein sequence ID" value="MEX0428403.1"/>
    <property type="molecule type" value="Genomic_DNA"/>
</dbReference>
<dbReference type="SUPFAM" id="SSF56801">
    <property type="entry name" value="Acetyl-CoA synthetase-like"/>
    <property type="match status" value="1"/>
</dbReference>
<reference evidence="1 2" key="1">
    <citation type="submission" date="2024-07" db="EMBL/GenBank/DDBJ databases">
        <authorList>
            <person name="Lee S."/>
            <person name="Kang M."/>
        </authorList>
    </citation>
    <scope>NUCLEOTIDE SEQUENCE [LARGE SCALE GENOMIC DNA]</scope>
    <source>
        <strain evidence="1 2">DS6</strain>
    </source>
</reference>
<organism evidence="1 2">
    <name type="scientific">Nocardioides eburneus</name>
    <dbReference type="NCBI Taxonomy" id="3231482"/>
    <lineage>
        <taxon>Bacteria</taxon>
        <taxon>Bacillati</taxon>
        <taxon>Actinomycetota</taxon>
        <taxon>Actinomycetes</taxon>
        <taxon>Propionibacteriales</taxon>
        <taxon>Nocardioidaceae</taxon>
        <taxon>Nocardioides</taxon>
    </lineage>
</organism>
<dbReference type="RefSeq" id="WP_367994374.1">
    <property type="nucleotide sequence ID" value="NZ_JBFPJR010000020.1"/>
</dbReference>
<accession>A0ABV3T2F2</accession>
<proteinExistence type="predicted"/>
<evidence type="ECO:0000313" key="2">
    <source>
        <dbReference type="Proteomes" id="UP001556631"/>
    </source>
</evidence>
<sequence>MTALSLASVLAEPARRRPEAQALAHHKYPRVIQVVPEFPLGPSNKVLKRELRRQFGG</sequence>
<dbReference type="Proteomes" id="UP001556631">
    <property type="component" value="Unassembled WGS sequence"/>
</dbReference>
<keyword evidence="2" id="KW-1185">Reference proteome</keyword>
<dbReference type="InterPro" id="IPR045851">
    <property type="entry name" value="AMP-bd_C_sf"/>
</dbReference>
<dbReference type="Gene3D" id="3.30.300.30">
    <property type="match status" value="1"/>
</dbReference>
<comment type="caution">
    <text evidence="1">The sequence shown here is derived from an EMBL/GenBank/DDBJ whole genome shotgun (WGS) entry which is preliminary data.</text>
</comment>
<name>A0ABV3T2F2_9ACTN</name>
<protein>
    <recommendedName>
        <fullName evidence="3">AMP-binding enzyme C-terminal domain-containing protein</fullName>
    </recommendedName>
</protein>
<evidence type="ECO:0000313" key="1">
    <source>
        <dbReference type="EMBL" id="MEX0428403.1"/>
    </source>
</evidence>